<dbReference type="OrthoDB" id="5190258at2759"/>
<protein>
    <recommendedName>
        <fullName evidence="1">DUF302 domain-containing protein</fullName>
    </recommendedName>
</protein>
<organism evidence="2 3">
    <name type="scientific">Marasmius oreades</name>
    <name type="common">fairy-ring Marasmius</name>
    <dbReference type="NCBI Taxonomy" id="181124"/>
    <lineage>
        <taxon>Eukaryota</taxon>
        <taxon>Fungi</taxon>
        <taxon>Dikarya</taxon>
        <taxon>Basidiomycota</taxon>
        <taxon>Agaricomycotina</taxon>
        <taxon>Agaricomycetes</taxon>
        <taxon>Agaricomycetidae</taxon>
        <taxon>Agaricales</taxon>
        <taxon>Marasmiineae</taxon>
        <taxon>Marasmiaceae</taxon>
        <taxon>Marasmius</taxon>
    </lineage>
</organism>
<dbReference type="AlphaFoldDB" id="A0A9P7UYK9"/>
<dbReference type="GeneID" id="66073491"/>
<gene>
    <name evidence="2" type="ORF">E1B28_004415</name>
</gene>
<sequence length="177" mass="19850">MPAVKTVTPFTAQLVRFETSLAPGEVVSRLDGRINRSESKDLIPTIATAGTRKELEEGIRRISGGNDFVYFLSMRHDNWLKLYDDKVPFVAVYTIGNPQIAQTIMKHDLRASYNVPPRLLVLEKEDRTGTYILYHLPSSVMALESDNTELGEAARGLDEKLERLVLEVTEDSDKAAL</sequence>
<accession>A0A9P7UYK9</accession>
<evidence type="ECO:0000313" key="3">
    <source>
        <dbReference type="Proteomes" id="UP001049176"/>
    </source>
</evidence>
<reference evidence="2" key="1">
    <citation type="journal article" date="2021" name="Genome Biol. Evol.">
        <title>The assembled and annotated genome of the fairy-ring fungus Marasmius oreades.</title>
        <authorList>
            <person name="Hiltunen M."/>
            <person name="Ament-Velasquez S.L."/>
            <person name="Johannesson H."/>
        </authorList>
    </citation>
    <scope>NUCLEOTIDE SEQUENCE</scope>
    <source>
        <strain evidence="2">03SP1</strain>
    </source>
</reference>
<proteinExistence type="predicted"/>
<dbReference type="CDD" id="cd14797">
    <property type="entry name" value="DUF302"/>
    <property type="match status" value="1"/>
</dbReference>
<dbReference type="EMBL" id="CM032182">
    <property type="protein sequence ID" value="KAG7097022.1"/>
    <property type="molecule type" value="Genomic_DNA"/>
</dbReference>
<keyword evidence="3" id="KW-1185">Reference proteome</keyword>
<dbReference type="RefSeq" id="XP_043013492.1">
    <property type="nucleotide sequence ID" value="XM_043148890.1"/>
</dbReference>
<dbReference type="InterPro" id="IPR035923">
    <property type="entry name" value="TT1751-like_sf"/>
</dbReference>
<comment type="caution">
    <text evidence="2">The sequence shown here is derived from an EMBL/GenBank/DDBJ whole genome shotgun (WGS) entry which is preliminary data.</text>
</comment>
<dbReference type="Gene3D" id="3.30.310.70">
    <property type="entry name" value="TT1751-like domain"/>
    <property type="match status" value="1"/>
</dbReference>
<dbReference type="Pfam" id="PF03625">
    <property type="entry name" value="DUF302"/>
    <property type="match status" value="1"/>
</dbReference>
<name>A0A9P7UYK9_9AGAR</name>
<dbReference type="KEGG" id="more:E1B28_004415"/>
<evidence type="ECO:0000313" key="2">
    <source>
        <dbReference type="EMBL" id="KAG7097022.1"/>
    </source>
</evidence>
<feature type="domain" description="DUF302" evidence="1">
    <location>
        <begin position="76"/>
        <end position="135"/>
    </location>
</feature>
<dbReference type="InterPro" id="IPR005180">
    <property type="entry name" value="DUF302"/>
</dbReference>
<dbReference type="Proteomes" id="UP001049176">
    <property type="component" value="Chromosome 2"/>
</dbReference>
<dbReference type="SUPFAM" id="SSF103247">
    <property type="entry name" value="TT1751-like"/>
    <property type="match status" value="1"/>
</dbReference>
<evidence type="ECO:0000259" key="1">
    <source>
        <dbReference type="Pfam" id="PF03625"/>
    </source>
</evidence>